<comment type="catalytic activity">
    <reaction evidence="10">
        <text>ITP + H2O = IMP + diphosphate + H(+)</text>
        <dbReference type="Rhea" id="RHEA:29399"/>
        <dbReference type="ChEBI" id="CHEBI:15377"/>
        <dbReference type="ChEBI" id="CHEBI:15378"/>
        <dbReference type="ChEBI" id="CHEBI:33019"/>
        <dbReference type="ChEBI" id="CHEBI:58053"/>
        <dbReference type="ChEBI" id="CHEBI:61402"/>
        <dbReference type="EC" id="3.6.1.66"/>
    </reaction>
</comment>
<comment type="similarity">
    <text evidence="1 10 11">Belongs to the HAM1 NTPase family.</text>
</comment>
<evidence type="ECO:0000313" key="12">
    <source>
        <dbReference type="EMBL" id="SHF18880.1"/>
    </source>
</evidence>
<evidence type="ECO:0000256" key="8">
    <source>
        <dbReference type="ARBA" id="ARBA00051875"/>
    </source>
</evidence>
<comment type="caution">
    <text evidence="10">Lacks conserved residue(s) required for the propagation of feature annotation.</text>
</comment>
<dbReference type="InterPro" id="IPR002637">
    <property type="entry name" value="RdgB/HAM1"/>
</dbReference>
<feature type="binding site" evidence="10">
    <location>
        <position position="69"/>
    </location>
    <ligand>
        <name>Mg(2+)</name>
        <dbReference type="ChEBI" id="CHEBI:18420"/>
    </ligand>
</feature>
<comment type="cofactor">
    <cofactor evidence="10">
        <name>Mg(2+)</name>
        <dbReference type="ChEBI" id="CHEBI:18420"/>
    </cofactor>
    <text evidence="10">Binds 1 Mg(2+) ion per subunit.</text>
</comment>
<dbReference type="HAMAP" id="MF_01405">
    <property type="entry name" value="Non_canon_purine_NTPase"/>
    <property type="match status" value="1"/>
</dbReference>
<keyword evidence="13" id="KW-1185">Reference proteome</keyword>
<dbReference type="PANTHER" id="PTHR11067:SF9">
    <property type="entry name" value="INOSINE TRIPHOSPHATE PYROPHOSPHATASE"/>
    <property type="match status" value="1"/>
</dbReference>
<dbReference type="PANTHER" id="PTHR11067">
    <property type="entry name" value="INOSINE TRIPHOSPHATE PYROPHOSPHATASE/HAM1 PROTEIN"/>
    <property type="match status" value="1"/>
</dbReference>
<sequence>MKIVLATGNAHKKIEIEDILKNRNIEISTMKDEGIFVDIVEDGITFEENALIKARAVKANTENAVMADDSGLEVEYLNNAPGVRSARFAGEDATDAENNEKLLKLLKNIPKEDRRARFVCVVALIDEGGREYIFRGECEGIIANELAGEGGFGYDPLFFVESAGKTYAQLTSEEKNKISHRAMALKEAGELMNRLSGGQR</sequence>
<dbReference type="CDD" id="cd00515">
    <property type="entry name" value="HAM1"/>
    <property type="match status" value="1"/>
</dbReference>
<dbReference type="GO" id="GO:0000166">
    <property type="term" value="F:nucleotide binding"/>
    <property type="evidence" value="ECO:0007669"/>
    <property type="project" value="UniProtKB-KW"/>
</dbReference>
<dbReference type="GO" id="GO:0017111">
    <property type="term" value="F:ribonucleoside triphosphate phosphatase activity"/>
    <property type="evidence" value="ECO:0007669"/>
    <property type="project" value="InterPro"/>
</dbReference>
<dbReference type="GO" id="GO:0035870">
    <property type="term" value="F:dITP diphosphatase activity"/>
    <property type="evidence" value="ECO:0007669"/>
    <property type="project" value="UniProtKB-UniRule"/>
</dbReference>
<dbReference type="EMBL" id="FQTU01000018">
    <property type="protein sequence ID" value="SHF18880.1"/>
    <property type="molecule type" value="Genomic_DNA"/>
</dbReference>
<feature type="binding site" evidence="10">
    <location>
        <begin position="7"/>
        <end position="12"/>
    </location>
    <ligand>
        <name>substrate</name>
    </ligand>
</feature>
<dbReference type="GO" id="GO:0005829">
    <property type="term" value="C:cytosol"/>
    <property type="evidence" value="ECO:0007669"/>
    <property type="project" value="TreeGrafter"/>
</dbReference>
<dbReference type="Pfam" id="PF01725">
    <property type="entry name" value="Ham1p_like"/>
    <property type="match status" value="1"/>
</dbReference>
<feature type="binding site" evidence="10">
    <location>
        <begin position="180"/>
        <end position="181"/>
    </location>
    <ligand>
        <name>substrate</name>
    </ligand>
</feature>
<keyword evidence="4 10" id="KW-0547">Nucleotide-binding</keyword>
<dbReference type="EC" id="3.6.1.66" evidence="10"/>
<dbReference type="STRING" id="1120975.SAMN02746064_02081"/>
<dbReference type="GO" id="GO:0009117">
    <property type="term" value="P:nucleotide metabolic process"/>
    <property type="evidence" value="ECO:0007669"/>
    <property type="project" value="UniProtKB-KW"/>
</dbReference>
<dbReference type="RefSeq" id="WP_423230811.1">
    <property type="nucleotide sequence ID" value="NZ_FQTU01000018.1"/>
</dbReference>
<evidence type="ECO:0000313" key="13">
    <source>
        <dbReference type="Proteomes" id="UP000184251"/>
    </source>
</evidence>
<organism evidence="12 13">
    <name type="scientific">Alkalibacter saccharofermentans DSM 14828</name>
    <dbReference type="NCBI Taxonomy" id="1120975"/>
    <lineage>
        <taxon>Bacteria</taxon>
        <taxon>Bacillati</taxon>
        <taxon>Bacillota</taxon>
        <taxon>Clostridia</taxon>
        <taxon>Eubacteriales</taxon>
        <taxon>Eubacteriaceae</taxon>
        <taxon>Alkalibacter</taxon>
    </lineage>
</organism>
<gene>
    <name evidence="12" type="ORF">SAMN02746064_02081</name>
</gene>
<evidence type="ECO:0000256" key="11">
    <source>
        <dbReference type="RuleBase" id="RU003781"/>
    </source>
</evidence>
<dbReference type="Gene3D" id="3.90.950.10">
    <property type="match status" value="1"/>
</dbReference>
<dbReference type="Proteomes" id="UP000184251">
    <property type="component" value="Unassembled WGS sequence"/>
</dbReference>
<feature type="binding site" evidence="10">
    <location>
        <position position="70"/>
    </location>
    <ligand>
        <name>substrate</name>
    </ligand>
</feature>
<reference evidence="12 13" key="1">
    <citation type="submission" date="2016-11" db="EMBL/GenBank/DDBJ databases">
        <authorList>
            <person name="Jaros S."/>
            <person name="Januszkiewicz K."/>
            <person name="Wedrychowicz H."/>
        </authorList>
    </citation>
    <scope>NUCLEOTIDE SEQUENCE [LARGE SCALE GENOMIC DNA]</scope>
    <source>
        <strain evidence="12 13">DSM 14828</strain>
    </source>
</reference>
<keyword evidence="7 10" id="KW-0546">Nucleotide metabolism</keyword>
<protein>
    <recommendedName>
        <fullName evidence="10">dITP/XTP pyrophosphatase</fullName>
        <ecNumber evidence="10">3.6.1.66</ecNumber>
    </recommendedName>
    <alternativeName>
        <fullName evidence="10">Non-canonical purine NTP pyrophosphatase</fullName>
    </alternativeName>
    <alternativeName>
        <fullName evidence="10">Non-standard purine NTP pyrophosphatase</fullName>
    </alternativeName>
    <alternativeName>
        <fullName evidence="10">Nucleoside-triphosphate diphosphatase</fullName>
    </alternativeName>
    <alternativeName>
        <fullName evidence="10">Nucleoside-triphosphate pyrophosphatase</fullName>
        <shortName evidence="10">NTPase</shortName>
    </alternativeName>
</protein>
<evidence type="ECO:0000256" key="6">
    <source>
        <dbReference type="ARBA" id="ARBA00022842"/>
    </source>
</evidence>
<comment type="catalytic activity">
    <reaction evidence="8 10">
        <text>dITP + H2O = dIMP + diphosphate + H(+)</text>
        <dbReference type="Rhea" id="RHEA:28342"/>
        <dbReference type="ChEBI" id="CHEBI:15377"/>
        <dbReference type="ChEBI" id="CHEBI:15378"/>
        <dbReference type="ChEBI" id="CHEBI:33019"/>
        <dbReference type="ChEBI" id="CHEBI:61194"/>
        <dbReference type="ChEBI" id="CHEBI:61382"/>
        <dbReference type="EC" id="3.6.1.66"/>
    </reaction>
</comment>
<comment type="function">
    <text evidence="10">Pyrophosphatase that catalyzes the hydrolysis of nucleoside triphosphates to their monophosphate derivatives, with a high preference for the non-canonical purine nucleotides XTP (xanthosine triphosphate), dITP (deoxyinosine triphosphate) and ITP. Seems to function as a house-cleaning enzyme that removes non-canonical purine nucleotides from the nucleotide pool, thus preventing their incorporation into DNA/RNA and avoiding chromosomal lesions.</text>
</comment>
<comment type="catalytic activity">
    <reaction evidence="9 10">
        <text>XTP + H2O = XMP + diphosphate + H(+)</text>
        <dbReference type="Rhea" id="RHEA:28610"/>
        <dbReference type="ChEBI" id="CHEBI:15377"/>
        <dbReference type="ChEBI" id="CHEBI:15378"/>
        <dbReference type="ChEBI" id="CHEBI:33019"/>
        <dbReference type="ChEBI" id="CHEBI:57464"/>
        <dbReference type="ChEBI" id="CHEBI:61314"/>
        <dbReference type="EC" id="3.6.1.66"/>
    </reaction>
</comment>
<proteinExistence type="inferred from homology"/>
<feature type="binding site" evidence="10">
    <location>
        <position position="175"/>
    </location>
    <ligand>
        <name>substrate</name>
    </ligand>
</feature>
<dbReference type="InterPro" id="IPR029001">
    <property type="entry name" value="ITPase-like_fam"/>
</dbReference>
<dbReference type="FunFam" id="3.90.950.10:FF:000001">
    <property type="entry name" value="dITP/XTP pyrophosphatase"/>
    <property type="match status" value="1"/>
</dbReference>
<feature type="active site" description="Proton acceptor" evidence="10">
    <location>
        <position position="69"/>
    </location>
</feature>
<name>A0A1M4ZLB7_9FIRM</name>
<dbReference type="GO" id="GO:0009146">
    <property type="term" value="P:purine nucleoside triphosphate catabolic process"/>
    <property type="evidence" value="ECO:0007669"/>
    <property type="project" value="UniProtKB-UniRule"/>
</dbReference>
<evidence type="ECO:0000256" key="3">
    <source>
        <dbReference type="ARBA" id="ARBA00022723"/>
    </source>
</evidence>
<evidence type="ECO:0000256" key="9">
    <source>
        <dbReference type="ARBA" id="ARBA00052017"/>
    </source>
</evidence>
<evidence type="ECO:0000256" key="5">
    <source>
        <dbReference type="ARBA" id="ARBA00022801"/>
    </source>
</evidence>
<evidence type="ECO:0000256" key="2">
    <source>
        <dbReference type="ARBA" id="ARBA00011738"/>
    </source>
</evidence>
<dbReference type="GO" id="GO:0036222">
    <property type="term" value="F:XTP diphosphatase activity"/>
    <property type="evidence" value="ECO:0007669"/>
    <property type="project" value="UniProtKB-UniRule"/>
</dbReference>
<comment type="subunit">
    <text evidence="2 10">Homodimer.</text>
</comment>
<dbReference type="GO" id="GO:0046872">
    <property type="term" value="F:metal ion binding"/>
    <property type="evidence" value="ECO:0007669"/>
    <property type="project" value="UniProtKB-KW"/>
</dbReference>
<feature type="binding site" evidence="10">
    <location>
        <begin position="152"/>
        <end position="155"/>
    </location>
    <ligand>
        <name>substrate</name>
    </ligand>
</feature>
<evidence type="ECO:0000256" key="10">
    <source>
        <dbReference type="HAMAP-Rule" id="MF_01405"/>
    </source>
</evidence>
<dbReference type="InterPro" id="IPR020922">
    <property type="entry name" value="dITP/XTP_pyrophosphatase"/>
</dbReference>
<dbReference type="NCBIfam" id="NF011397">
    <property type="entry name" value="PRK14822.1"/>
    <property type="match status" value="1"/>
</dbReference>
<dbReference type="SUPFAM" id="SSF52972">
    <property type="entry name" value="ITPase-like"/>
    <property type="match status" value="1"/>
</dbReference>
<evidence type="ECO:0000256" key="1">
    <source>
        <dbReference type="ARBA" id="ARBA00008023"/>
    </source>
</evidence>
<keyword evidence="5 10" id="KW-0378">Hydrolase</keyword>
<keyword evidence="3 10" id="KW-0479">Metal-binding</keyword>
<dbReference type="AlphaFoldDB" id="A0A1M4ZLB7"/>
<dbReference type="NCBIfam" id="TIGR00042">
    <property type="entry name" value="RdgB/HAM1 family non-canonical purine NTP pyrophosphatase"/>
    <property type="match status" value="1"/>
</dbReference>
<evidence type="ECO:0000256" key="4">
    <source>
        <dbReference type="ARBA" id="ARBA00022741"/>
    </source>
</evidence>
<keyword evidence="6 10" id="KW-0460">Magnesium</keyword>
<accession>A0A1M4ZLB7</accession>
<dbReference type="GO" id="GO:0036220">
    <property type="term" value="F:ITP diphosphatase activity"/>
    <property type="evidence" value="ECO:0007669"/>
    <property type="project" value="UniProtKB-UniRule"/>
</dbReference>
<evidence type="ECO:0000256" key="7">
    <source>
        <dbReference type="ARBA" id="ARBA00023080"/>
    </source>
</evidence>